<evidence type="ECO:0000259" key="7">
    <source>
        <dbReference type="PROSITE" id="PS50977"/>
    </source>
</evidence>
<accession>A0A4P6WZT3</accession>
<evidence type="ECO:0000256" key="4">
    <source>
        <dbReference type="ARBA" id="ARBA00023163"/>
    </source>
</evidence>
<dbReference type="PRINTS" id="PR00455">
    <property type="entry name" value="HTHTETR"/>
</dbReference>
<dbReference type="InterPro" id="IPR036271">
    <property type="entry name" value="Tet_transcr_reg_TetR-rel_C_sf"/>
</dbReference>
<proteinExistence type="predicted"/>
<evidence type="ECO:0000313" key="8">
    <source>
        <dbReference type="EMBL" id="QBM27935.1"/>
    </source>
</evidence>
<dbReference type="AlphaFoldDB" id="A0A4P6WZT3"/>
<dbReference type="EMBL" id="CP037867">
    <property type="protein sequence ID" value="QBM27935.1"/>
    <property type="molecule type" value="Genomic_DNA"/>
</dbReference>
<sequence length="244" mass="26693">MVRRTKADAEATRTALLDAAEQLFQANGVSRTSLQDIASAAGTTRGAIYWHFKDKAALFNAMMDRVTLPLEQSTYAAQVEEAPLQQMRMSVLTALRKTATDEQARRVFEIATQQVEYNGEMLAVRERKLRWRDEYLLYLTQQFEAAAADAGIRLPIPNRSAALGLKAILSGLLDNWLLDTKDFDLVQVGSQVMDSYLAGLGFSVLEAPKAATLLAPVRAKAAPGARQPAPAGSPTPARSRKRTA</sequence>
<feature type="compositionally biased region" description="Low complexity" evidence="6">
    <location>
        <begin position="220"/>
        <end position="234"/>
    </location>
</feature>
<keyword evidence="1" id="KW-0678">Repressor</keyword>
<gene>
    <name evidence="8" type="primary">bepR</name>
    <name evidence="8" type="ORF">HPF_09570</name>
</gene>
<dbReference type="SUPFAM" id="SSF46689">
    <property type="entry name" value="Homeodomain-like"/>
    <property type="match status" value="1"/>
</dbReference>
<feature type="domain" description="HTH tetR-type" evidence="7">
    <location>
        <begin position="10"/>
        <end position="70"/>
    </location>
</feature>
<protein>
    <submittedName>
        <fullName evidence="8">HTH-type transcriptional repressor BepR</fullName>
    </submittedName>
</protein>
<dbReference type="Gene3D" id="1.10.357.10">
    <property type="entry name" value="Tetracycline Repressor, domain 2"/>
    <property type="match status" value="1"/>
</dbReference>
<keyword evidence="3 5" id="KW-0238">DNA-binding</keyword>
<evidence type="ECO:0000256" key="6">
    <source>
        <dbReference type="SAM" id="MobiDB-lite"/>
    </source>
</evidence>
<keyword evidence="4" id="KW-0804">Transcription</keyword>
<dbReference type="InterPro" id="IPR050109">
    <property type="entry name" value="HTH-type_TetR-like_transc_reg"/>
</dbReference>
<evidence type="ECO:0000256" key="2">
    <source>
        <dbReference type="ARBA" id="ARBA00023015"/>
    </source>
</evidence>
<dbReference type="Pfam" id="PF00440">
    <property type="entry name" value="TetR_N"/>
    <property type="match status" value="1"/>
</dbReference>
<dbReference type="PANTHER" id="PTHR30055">
    <property type="entry name" value="HTH-TYPE TRANSCRIPTIONAL REGULATOR RUTR"/>
    <property type="match status" value="1"/>
</dbReference>
<evidence type="ECO:0000256" key="3">
    <source>
        <dbReference type="ARBA" id="ARBA00023125"/>
    </source>
</evidence>
<dbReference type="PROSITE" id="PS50977">
    <property type="entry name" value="HTH_TETR_2"/>
    <property type="match status" value="1"/>
</dbReference>
<dbReference type="InterPro" id="IPR009057">
    <property type="entry name" value="Homeodomain-like_sf"/>
</dbReference>
<dbReference type="RefSeq" id="WP_243721713.1">
    <property type="nucleotide sequence ID" value="NZ_CP037867.1"/>
</dbReference>
<evidence type="ECO:0000313" key="9">
    <source>
        <dbReference type="Proteomes" id="UP000293912"/>
    </source>
</evidence>
<dbReference type="InterPro" id="IPR013572">
    <property type="entry name" value="Tscrpt_reg_MAATS_C"/>
</dbReference>
<feature type="region of interest" description="Disordered" evidence="6">
    <location>
        <begin position="220"/>
        <end position="244"/>
    </location>
</feature>
<feature type="DNA-binding region" description="H-T-H motif" evidence="5">
    <location>
        <begin position="33"/>
        <end position="52"/>
    </location>
</feature>
<dbReference type="SUPFAM" id="SSF48498">
    <property type="entry name" value="Tetracyclin repressor-like, C-terminal domain"/>
    <property type="match status" value="1"/>
</dbReference>
<dbReference type="GO" id="GO:0000976">
    <property type="term" value="F:transcription cis-regulatory region binding"/>
    <property type="evidence" value="ECO:0007669"/>
    <property type="project" value="TreeGrafter"/>
</dbReference>
<keyword evidence="9" id="KW-1185">Reference proteome</keyword>
<dbReference type="KEGG" id="hpse:HPF_09570"/>
<dbReference type="GO" id="GO:0003700">
    <property type="term" value="F:DNA-binding transcription factor activity"/>
    <property type="evidence" value="ECO:0007669"/>
    <property type="project" value="TreeGrafter"/>
</dbReference>
<organism evidence="8 9">
    <name type="scientific">Hydrogenophaga pseudoflava</name>
    <name type="common">Pseudomonas carboxydoflava</name>
    <dbReference type="NCBI Taxonomy" id="47421"/>
    <lineage>
        <taxon>Bacteria</taxon>
        <taxon>Pseudomonadati</taxon>
        <taxon>Pseudomonadota</taxon>
        <taxon>Betaproteobacteria</taxon>
        <taxon>Burkholderiales</taxon>
        <taxon>Comamonadaceae</taxon>
        <taxon>Hydrogenophaga</taxon>
    </lineage>
</organism>
<evidence type="ECO:0000256" key="1">
    <source>
        <dbReference type="ARBA" id="ARBA00022491"/>
    </source>
</evidence>
<keyword evidence="2" id="KW-0805">Transcription regulation</keyword>
<evidence type="ECO:0000256" key="5">
    <source>
        <dbReference type="PROSITE-ProRule" id="PRU00335"/>
    </source>
</evidence>
<dbReference type="Proteomes" id="UP000293912">
    <property type="component" value="Chromosome"/>
</dbReference>
<dbReference type="PANTHER" id="PTHR30055:SF240">
    <property type="entry name" value="HTH-TYPE TRANSCRIPTIONAL REGULATOR ACRR"/>
    <property type="match status" value="1"/>
</dbReference>
<name>A0A4P6WZT3_HYDPS</name>
<dbReference type="Pfam" id="PF08361">
    <property type="entry name" value="TetR_C_2"/>
    <property type="match status" value="1"/>
</dbReference>
<dbReference type="InterPro" id="IPR001647">
    <property type="entry name" value="HTH_TetR"/>
</dbReference>
<reference evidence="8 9" key="1">
    <citation type="submission" date="2019-03" db="EMBL/GenBank/DDBJ databases">
        <authorList>
            <person name="Sebastian G."/>
            <person name="Baumann P."/>
            <person name="Ruckert C."/>
            <person name="Kalinowski J."/>
            <person name="Nebel B."/>
            <person name="Takors R."/>
            <person name="Blombach B."/>
        </authorList>
    </citation>
    <scope>NUCLEOTIDE SEQUENCE [LARGE SCALE GENOMIC DNA]</scope>
    <source>
        <strain evidence="8 9">DSM 1084</strain>
    </source>
</reference>